<dbReference type="Gene3D" id="3.30.470.20">
    <property type="entry name" value="ATP-grasp fold, B domain"/>
    <property type="match status" value="1"/>
</dbReference>
<evidence type="ECO:0000256" key="5">
    <source>
        <dbReference type="ARBA" id="ARBA00022741"/>
    </source>
</evidence>
<keyword evidence="7" id="KW-0067">ATP-binding</keyword>
<name>A0A0M0LS96_9EUKA</name>
<dbReference type="PROSITE" id="PS01057">
    <property type="entry name" value="SAICAR_SYNTHETASE_1"/>
    <property type="match status" value="1"/>
</dbReference>
<dbReference type="InterPro" id="IPR001636">
    <property type="entry name" value="SAICAR_synth"/>
</dbReference>
<dbReference type="UniPathway" id="UPA00074">
    <property type="reaction ID" value="UER00131"/>
</dbReference>
<evidence type="ECO:0000256" key="4">
    <source>
        <dbReference type="ARBA" id="ARBA00022598"/>
    </source>
</evidence>
<protein>
    <recommendedName>
        <fullName evidence="3">phosphoribosylaminoimidazolesuccinocarboxamide synthase</fullName>
        <ecNumber evidence="3">6.3.2.6</ecNumber>
    </recommendedName>
    <alternativeName>
        <fullName evidence="8">SAICAR synthetase</fullName>
    </alternativeName>
</protein>
<dbReference type="GO" id="GO:0005737">
    <property type="term" value="C:cytoplasm"/>
    <property type="evidence" value="ECO:0007669"/>
    <property type="project" value="TreeGrafter"/>
</dbReference>
<dbReference type="EC" id="6.3.2.6" evidence="3"/>
<dbReference type="EMBL" id="JWZX01000028">
    <property type="protein sequence ID" value="KOO53856.1"/>
    <property type="molecule type" value="Genomic_DNA"/>
</dbReference>
<comment type="caution">
    <text evidence="10">The sequence shown here is derived from an EMBL/GenBank/DDBJ whole genome shotgun (WGS) entry which is preliminary data.</text>
</comment>
<feature type="domain" description="SAICAR synthetase/ADE2 N-terminal" evidence="9">
    <location>
        <begin position="76"/>
        <end position="331"/>
    </location>
</feature>
<dbReference type="HAMAP" id="MF_00137">
    <property type="entry name" value="SAICAR_synth"/>
    <property type="match status" value="1"/>
</dbReference>
<dbReference type="Proteomes" id="UP000037460">
    <property type="component" value="Unassembled WGS sequence"/>
</dbReference>
<sequence length="366" mass="39363">MSAARDYLAAHGVQEALAAAVSEVLRSRPADPILGICDILTAKEAAKASMSAASGAKFDSAGALLSVGELPPLRKLGEGKVRDLYEVDAGHLLVVVTDRISAFDVIMLNGVKGKGKVLNQLTAFWLRHLAENGLGIEHHMVTDDVAQMPESCKRHASILEGRSMLVRKLRMLPVESIVRGYITGSGWADYQKTGSVCGHVLPAGLQLCAKLPEELFTPSTKAELGQHDENITVSQASEMLGESIAEDVSKYARRVYTIAAAHAAPRGVLVADTKMEFGVALDASGGAPLILGDEVLTPDCSRYWPSEGYEAGKDQPSYDKQYVRDYLSSIKFDKKTPIALPAEVVGATIEKYIAIYKLLTDKEPVL</sequence>
<reference evidence="11" key="1">
    <citation type="journal article" date="2015" name="PLoS Genet.">
        <title>Genome Sequence and Transcriptome Analyses of Chrysochromulina tobin: Metabolic Tools for Enhanced Algal Fitness in the Prominent Order Prymnesiales (Haptophyceae).</title>
        <authorList>
            <person name="Hovde B.T."/>
            <person name="Deodato C.R."/>
            <person name="Hunsperger H.M."/>
            <person name="Ryken S.A."/>
            <person name="Yost W."/>
            <person name="Jha R.K."/>
            <person name="Patterson J."/>
            <person name="Monnat R.J. Jr."/>
            <person name="Barlow S.B."/>
            <person name="Starkenburg S.R."/>
            <person name="Cattolico R.A."/>
        </authorList>
    </citation>
    <scope>NUCLEOTIDE SEQUENCE</scope>
    <source>
        <strain evidence="11">CCMP291</strain>
    </source>
</reference>
<dbReference type="InterPro" id="IPR018236">
    <property type="entry name" value="SAICAR_synthetase_CS"/>
</dbReference>
<dbReference type="GO" id="GO:0005524">
    <property type="term" value="F:ATP binding"/>
    <property type="evidence" value="ECO:0007669"/>
    <property type="project" value="UniProtKB-KW"/>
</dbReference>
<evidence type="ECO:0000256" key="7">
    <source>
        <dbReference type="ARBA" id="ARBA00022840"/>
    </source>
</evidence>
<keyword evidence="4" id="KW-0436">Ligase</keyword>
<dbReference type="NCBIfam" id="NF010568">
    <property type="entry name" value="PRK13961.1"/>
    <property type="match status" value="1"/>
</dbReference>
<comment type="pathway">
    <text evidence="1">Purine metabolism; IMP biosynthesis via de novo pathway; 5-amino-1-(5-phospho-D-ribosyl)imidazole-4-carboxamide from 5-amino-1-(5-phospho-D-ribosyl)imidazole-4-carboxylate: step 1/2.</text>
</comment>
<dbReference type="Pfam" id="PF01259">
    <property type="entry name" value="SAICAR_synt"/>
    <property type="match status" value="1"/>
</dbReference>
<evidence type="ECO:0000256" key="1">
    <source>
        <dbReference type="ARBA" id="ARBA00004672"/>
    </source>
</evidence>
<keyword evidence="11" id="KW-1185">Reference proteome</keyword>
<dbReference type="PANTHER" id="PTHR43700">
    <property type="entry name" value="PHOSPHORIBOSYLAMINOIMIDAZOLE-SUCCINOCARBOXAMIDE SYNTHASE"/>
    <property type="match status" value="1"/>
</dbReference>
<gene>
    <name evidence="10" type="ORF">Ctob_009476</name>
</gene>
<keyword evidence="5" id="KW-0547">Nucleotide-binding</keyword>
<dbReference type="GO" id="GO:0006189">
    <property type="term" value="P:'de novo' IMP biosynthetic process"/>
    <property type="evidence" value="ECO:0007669"/>
    <property type="project" value="UniProtKB-UniPathway"/>
</dbReference>
<evidence type="ECO:0000313" key="10">
    <source>
        <dbReference type="EMBL" id="KOO53856.1"/>
    </source>
</evidence>
<dbReference type="OrthoDB" id="9991235at2759"/>
<dbReference type="CDD" id="cd01414">
    <property type="entry name" value="SAICAR_synt_Sc"/>
    <property type="match status" value="1"/>
</dbReference>
<evidence type="ECO:0000256" key="2">
    <source>
        <dbReference type="ARBA" id="ARBA00010190"/>
    </source>
</evidence>
<evidence type="ECO:0000256" key="3">
    <source>
        <dbReference type="ARBA" id="ARBA00012217"/>
    </source>
</evidence>
<organism evidence="10 11">
    <name type="scientific">Chrysochromulina tobinii</name>
    <dbReference type="NCBI Taxonomy" id="1460289"/>
    <lineage>
        <taxon>Eukaryota</taxon>
        <taxon>Haptista</taxon>
        <taxon>Haptophyta</taxon>
        <taxon>Prymnesiophyceae</taxon>
        <taxon>Prymnesiales</taxon>
        <taxon>Chrysochromulinaceae</taxon>
        <taxon>Chrysochromulina</taxon>
    </lineage>
</organism>
<comment type="similarity">
    <text evidence="2">Belongs to the SAICAR synthetase family.</text>
</comment>
<dbReference type="Gene3D" id="3.30.200.20">
    <property type="entry name" value="Phosphorylase Kinase, domain 1"/>
    <property type="match status" value="1"/>
</dbReference>
<dbReference type="GO" id="GO:0004639">
    <property type="term" value="F:phosphoribosylaminoimidazolesuccinocarboxamide synthase activity"/>
    <property type="evidence" value="ECO:0007669"/>
    <property type="project" value="UniProtKB-EC"/>
</dbReference>
<evidence type="ECO:0000259" key="9">
    <source>
        <dbReference type="Pfam" id="PF01259"/>
    </source>
</evidence>
<dbReference type="InterPro" id="IPR028923">
    <property type="entry name" value="SAICAR_synt/ADE2_N"/>
</dbReference>
<evidence type="ECO:0000313" key="11">
    <source>
        <dbReference type="Proteomes" id="UP000037460"/>
    </source>
</evidence>
<evidence type="ECO:0000256" key="8">
    <source>
        <dbReference type="ARBA" id="ARBA00030409"/>
    </source>
</evidence>
<keyword evidence="6" id="KW-0658">Purine biosynthesis</keyword>
<accession>A0A0M0LS96</accession>
<dbReference type="AlphaFoldDB" id="A0A0M0LS96"/>
<proteinExistence type="inferred from homology"/>
<dbReference type="SUPFAM" id="SSF56104">
    <property type="entry name" value="SAICAR synthase-like"/>
    <property type="match status" value="1"/>
</dbReference>
<dbReference type="PANTHER" id="PTHR43700:SF1">
    <property type="entry name" value="PHOSPHORIBOSYLAMINOIMIDAZOLE-SUCCINOCARBOXAMIDE SYNTHASE"/>
    <property type="match status" value="1"/>
</dbReference>
<evidence type="ECO:0000256" key="6">
    <source>
        <dbReference type="ARBA" id="ARBA00022755"/>
    </source>
</evidence>
<dbReference type="NCBIfam" id="TIGR00081">
    <property type="entry name" value="purC"/>
    <property type="match status" value="1"/>
</dbReference>